<accession>A0ABY8L420</accession>
<organism evidence="2 3">
    <name type="scientific">Tenacibaculum tangerinum</name>
    <dbReference type="NCBI Taxonomy" id="3038772"/>
    <lineage>
        <taxon>Bacteria</taxon>
        <taxon>Pseudomonadati</taxon>
        <taxon>Bacteroidota</taxon>
        <taxon>Flavobacteriia</taxon>
        <taxon>Flavobacteriales</taxon>
        <taxon>Flavobacteriaceae</taxon>
        <taxon>Tenacibaculum</taxon>
    </lineage>
</organism>
<evidence type="ECO:0000313" key="3">
    <source>
        <dbReference type="Proteomes" id="UP001232001"/>
    </source>
</evidence>
<protein>
    <submittedName>
        <fullName evidence="2">SMI1/KNR4 family protein</fullName>
    </submittedName>
</protein>
<dbReference type="InterPro" id="IPR018958">
    <property type="entry name" value="Knr4/Smi1-like_dom"/>
</dbReference>
<dbReference type="Pfam" id="PF09346">
    <property type="entry name" value="SMI1_KNR4"/>
    <property type="match status" value="1"/>
</dbReference>
<keyword evidence="3" id="KW-1185">Reference proteome</keyword>
<evidence type="ECO:0000313" key="2">
    <source>
        <dbReference type="EMBL" id="WGH75108.1"/>
    </source>
</evidence>
<dbReference type="EMBL" id="CP122539">
    <property type="protein sequence ID" value="WGH75108.1"/>
    <property type="molecule type" value="Genomic_DNA"/>
</dbReference>
<dbReference type="SMART" id="SM00860">
    <property type="entry name" value="SMI1_KNR4"/>
    <property type="match status" value="1"/>
</dbReference>
<dbReference type="SUPFAM" id="SSF160631">
    <property type="entry name" value="SMI1/KNR4-like"/>
    <property type="match status" value="1"/>
</dbReference>
<proteinExistence type="predicted"/>
<evidence type="ECO:0000259" key="1">
    <source>
        <dbReference type="SMART" id="SM00860"/>
    </source>
</evidence>
<dbReference type="RefSeq" id="WP_279650998.1">
    <property type="nucleotide sequence ID" value="NZ_CP122539.1"/>
</dbReference>
<sequence>MEITFKRRTNSQTITLEEFEYYQDNIVNKVLPADYREFMLSARTNNGGIVYENNIYNISFPEGGGVLSDLFPIKYGGTGTIELVNERIGHALPEGYLAIGANTGGGYILMSLNADNYGTIKEWYADGSIEELAPSFRQFLEDQRIDEED</sequence>
<name>A0ABY8L420_9FLAO</name>
<gene>
    <name evidence="2" type="ORF">P8625_13680</name>
</gene>
<dbReference type="Proteomes" id="UP001232001">
    <property type="component" value="Chromosome"/>
</dbReference>
<dbReference type="InterPro" id="IPR037883">
    <property type="entry name" value="Knr4/Smi1-like_sf"/>
</dbReference>
<feature type="domain" description="Knr4/Smi1-like" evidence="1">
    <location>
        <begin position="13"/>
        <end position="142"/>
    </location>
</feature>
<reference evidence="2 3" key="1">
    <citation type="submission" date="2023-04" db="EMBL/GenBank/DDBJ databases">
        <title>Tenacibaculum tangerinum sp. nov., isolated from sea tidal flat of South Korea.</title>
        <authorList>
            <person name="Lee S.H."/>
            <person name="Kim J.-J."/>
        </authorList>
    </citation>
    <scope>NUCLEOTIDE SEQUENCE [LARGE SCALE GENOMIC DNA]</scope>
    <source>
        <strain evidence="2 3">GRR-S3-23</strain>
    </source>
</reference>
<dbReference type="Gene3D" id="3.40.1580.10">
    <property type="entry name" value="SMI1/KNR4-like"/>
    <property type="match status" value="1"/>
</dbReference>